<organism evidence="1 2">
    <name type="scientific">Ciona intestinalis</name>
    <name type="common">Transparent sea squirt</name>
    <name type="synonym">Ascidia intestinalis</name>
    <dbReference type="NCBI Taxonomy" id="7719"/>
    <lineage>
        <taxon>Eukaryota</taxon>
        <taxon>Metazoa</taxon>
        <taxon>Chordata</taxon>
        <taxon>Tunicata</taxon>
        <taxon>Ascidiacea</taxon>
        <taxon>Phlebobranchia</taxon>
        <taxon>Cionidae</taxon>
        <taxon>Ciona</taxon>
    </lineage>
</organism>
<reference evidence="2" key="1">
    <citation type="journal article" date="2002" name="Science">
        <title>The draft genome of Ciona intestinalis: insights into chordate and vertebrate origins.</title>
        <authorList>
            <person name="Dehal P."/>
            <person name="Satou Y."/>
            <person name="Campbell R.K."/>
            <person name="Chapman J."/>
            <person name="Degnan B."/>
            <person name="De Tomaso A."/>
            <person name="Davidson B."/>
            <person name="Di Gregorio A."/>
            <person name="Gelpke M."/>
            <person name="Goodstein D.M."/>
            <person name="Harafuji N."/>
            <person name="Hastings K.E."/>
            <person name="Ho I."/>
            <person name="Hotta K."/>
            <person name="Huang W."/>
            <person name="Kawashima T."/>
            <person name="Lemaire P."/>
            <person name="Martinez D."/>
            <person name="Meinertzhagen I.A."/>
            <person name="Necula S."/>
            <person name="Nonaka M."/>
            <person name="Putnam N."/>
            <person name="Rash S."/>
            <person name="Saiga H."/>
            <person name="Satake M."/>
            <person name="Terry A."/>
            <person name="Yamada L."/>
            <person name="Wang H.G."/>
            <person name="Awazu S."/>
            <person name="Azumi K."/>
            <person name="Boore J."/>
            <person name="Branno M."/>
            <person name="Chin-Bow S."/>
            <person name="DeSantis R."/>
            <person name="Doyle S."/>
            <person name="Francino P."/>
            <person name="Keys D.N."/>
            <person name="Haga S."/>
            <person name="Hayashi H."/>
            <person name="Hino K."/>
            <person name="Imai K.S."/>
            <person name="Inaba K."/>
            <person name="Kano S."/>
            <person name="Kobayashi K."/>
            <person name="Kobayashi M."/>
            <person name="Lee B.I."/>
            <person name="Makabe K.W."/>
            <person name="Manohar C."/>
            <person name="Matassi G."/>
            <person name="Medina M."/>
            <person name="Mochizuki Y."/>
            <person name="Mount S."/>
            <person name="Morishita T."/>
            <person name="Miura S."/>
            <person name="Nakayama A."/>
            <person name="Nishizaka S."/>
            <person name="Nomoto H."/>
            <person name="Ohta F."/>
            <person name="Oishi K."/>
            <person name="Rigoutsos I."/>
            <person name="Sano M."/>
            <person name="Sasaki A."/>
            <person name="Sasakura Y."/>
            <person name="Shoguchi E."/>
            <person name="Shin-i T."/>
            <person name="Spagnuolo A."/>
            <person name="Stainier D."/>
            <person name="Suzuki M.M."/>
            <person name="Tassy O."/>
            <person name="Takatori N."/>
            <person name="Tokuoka M."/>
            <person name="Yagi K."/>
            <person name="Yoshizaki F."/>
            <person name="Wada S."/>
            <person name="Zhang C."/>
            <person name="Hyatt P.D."/>
            <person name="Larimer F."/>
            <person name="Detter C."/>
            <person name="Doggett N."/>
            <person name="Glavina T."/>
            <person name="Hawkins T."/>
            <person name="Richardson P."/>
            <person name="Lucas S."/>
            <person name="Kohara Y."/>
            <person name="Levine M."/>
            <person name="Satoh N."/>
            <person name="Rokhsar D.S."/>
        </authorList>
    </citation>
    <scope>NUCLEOTIDE SEQUENCE [LARGE SCALE GENOMIC DNA]</scope>
</reference>
<gene>
    <name evidence="1" type="primary">LOC100179010</name>
</gene>
<evidence type="ECO:0000313" key="2">
    <source>
        <dbReference type="Proteomes" id="UP000008144"/>
    </source>
</evidence>
<dbReference type="Ensembl" id="ENSCINT00000028023.2">
    <property type="protein sequence ID" value="ENSCINP00000027777.2"/>
    <property type="gene ID" value="ENSCING00000015824.2"/>
</dbReference>
<dbReference type="Proteomes" id="UP000008144">
    <property type="component" value="Unassembled WGS sequence"/>
</dbReference>
<proteinExistence type="predicted"/>
<dbReference type="GeneID" id="100179010"/>
<sequence>MKIICAGLSKTGTKTMQSALQELGYNVYDFMENFTILGDEWCKILTKGGTTEEFRQMYEDVDVVSDLPGAYYWDEIFKAFPDAKVILMVRESEDAWYKSLLTQLEAQQSIVFRLMPYISIAGWRMSTYFALMAPSIWGVKYESNLFRLPEVNEMQMRMTYRRHNAYVMQATPKDQLLVYNVKEGWGPICNFLGVPVPDKPFPRKNVRGKIVEKLMKKDPFFIRVQREIMFSISVITVVLSYGVYQAGKLAWYNDWSSTWSQITDYVSSFYS</sequence>
<dbReference type="Gene3D" id="3.40.50.300">
    <property type="entry name" value="P-loop containing nucleotide triphosphate hydrolases"/>
    <property type="match status" value="1"/>
</dbReference>
<accession>A0A1W2WDK1</accession>
<accession>F6RVH7</accession>
<dbReference type="AlphaFoldDB" id="F6RVH7"/>
<name>F6RVH7_CIOIN</name>
<reference evidence="1" key="3">
    <citation type="submission" date="2025-09" db="UniProtKB">
        <authorList>
            <consortium name="Ensembl"/>
        </authorList>
    </citation>
    <scope>IDENTIFICATION</scope>
</reference>
<dbReference type="SUPFAM" id="SSF52540">
    <property type="entry name" value="P-loop containing nucleoside triphosphate hydrolases"/>
    <property type="match status" value="1"/>
</dbReference>
<dbReference type="OrthoDB" id="272681at2759"/>
<dbReference type="HOGENOM" id="CLU_061199_2_2_1"/>
<dbReference type="InterPro" id="IPR040632">
    <property type="entry name" value="Sulfotransfer_4"/>
</dbReference>
<keyword evidence="2" id="KW-1185">Reference proteome</keyword>
<dbReference type="KEGG" id="cin:100179010"/>
<dbReference type="RefSeq" id="XP_002125599.1">
    <property type="nucleotide sequence ID" value="XM_002125563.3"/>
</dbReference>
<dbReference type="PANTHER" id="PTHR36978:SF4">
    <property type="entry name" value="P-LOOP CONTAINING NUCLEOSIDE TRIPHOSPHATE HYDROLASE PROTEIN"/>
    <property type="match status" value="1"/>
</dbReference>
<evidence type="ECO:0000313" key="1">
    <source>
        <dbReference type="Ensembl" id="ENSCINP00000027777.2"/>
    </source>
</evidence>
<dbReference type="GeneTree" id="ENSGT00940000166373"/>
<dbReference type="InterPro" id="IPR027417">
    <property type="entry name" value="P-loop_NTPase"/>
</dbReference>
<reference evidence="1" key="2">
    <citation type="submission" date="2025-08" db="UniProtKB">
        <authorList>
            <consortium name="Ensembl"/>
        </authorList>
    </citation>
    <scope>IDENTIFICATION</scope>
</reference>
<dbReference type="Pfam" id="PF17784">
    <property type="entry name" value="Sulfotransfer_4"/>
    <property type="match status" value="1"/>
</dbReference>
<dbReference type="STRING" id="7719.ENSCINP00000027777"/>
<dbReference type="OMA" id="RDLDAWH"/>
<dbReference type="InParanoid" id="F6RVH7"/>
<protein>
    <submittedName>
        <fullName evidence="1">Uncharacterized LOC100179010</fullName>
    </submittedName>
</protein>
<dbReference type="PANTHER" id="PTHR36978">
    <property type="entry name" value="P-LOOP CONTAINING NUCLEOTIDE TRIPHOSPHATE HYDROLASE"/>
    <property type="match status" value="1"/>
</dbReference>